<evidence type="ECO:0000256" key="5">
    <source>
        <dbReference type="ARBA" id="ARBA00038359"/>
    </source>
</evidence>
<accession>A0A6A5UYE9</accession>
<dbReference type="PANTHER" id="PTHR33048:SF129">
    <property type="entry name" value="INTEGRAL MEMBRANE PROTEIN-RELATED"/>
    <property type="match status" value="1"/>
</dbReference>
<keyword evidence="2 6" id="KW-0812">Transmembrane</keyword>
<protein>
    <recommendedName>
        <fullName evidence="7">Rhodopsin domain-containing protein</fullName>
    </recommendedName>
</protein>
<evidence type="ECO:0000313" key="8">
    <source>
        <dbReference type="EMBL" id="KAF1969774.1"/>
    </source>
</evidence>
<proteinExistence type="inferred from homology"/>
<feature type="transmembrane region" description="Helical" evidence="6">
    <location>
        <begin position="108"/>
        <end position="129"/>
    </location>
</feature>
<feature type="transmembrane region" description="Helical" evidence="6">
    <location>
        <begin position="230"/>
        <end position="251"/>
    </location>
</feature>
<gene>
    <name evidence="8" type="ORF">BU23DRAFT_404245</name>
</gene>
<organism evidence="8 9">
    <name type="scientific">Bimuria novae-zelandiae CBS 107.79</name>
    <dbReference type="NCBI Taxonomy" id="1447943"/>
    <lineage>
        <taxon>Eukaryota</taxon>
        <taxon>Fungi</taxon>
        <taxon>Dikarya</taxon>
        <taxon>Ascomycota</taxon>
        <taxon>Pezizomycotina</taxon>
        <taxon>Dothideomycetes</taxon>
        <taxon>Pleosporomycetidae</taxon>
        <taxon>Pleosporales</taxon>
        <taxon>Massarineae</taxon>
        <taxon>Didymosphaeriaceae</taxon>
        <taxon>Bimuria</taxon>
    </lineage>
</organism>
<evidence type="ECO:0000313" key="9">
    <source>
        <dbReference type="Proteomes" id="UP000800036"/>
    </source>
</evidence>
<evidence type="ECO:0000259" key="7">
    <source>
        <dbReference type="Pfam" id="PF20684"/>
    </source>
</evidence>
<feature type="transmembrane region" description="Helical" evidence="6">
    <location>
        <begin position="190"/>
        <end position="210"/>
    </location>
</feature>
<evidence type="ECO:0000256" key="3">
    <source>
        <dbReference type="ARBA" id="ARBA00022989"/>
    </source>
</evidence>
<dbReference type="InterPro" id="IPR052337">
    <property type="entry name" value="SAT4-like"/>
</dbReference>
<keyword evidence="3 6" id="KW-1133">Transmembrane helix</keyword>
<feature type="domain" description="Rhodopsin" evidence="7">
    <location>
        <begin position="19"/>
        <end position="254"/>
    </location>
</feature>
<dbReference type="GO" id="GO:0016020">
    <property type="term" value="C:membrane"/>
    <property type="evidence" value="ECO:0007669"/>
    <property type="project" value="UniProtKB-SubCell"/>
</dbReference>
<dbReference type="Proteomes" id="UP000800036">
    <property type="component" value="Unassembled WGS sequence"/>
</dbReference>
<comment type="subcellular location">
    <subcellularLocation>
        <location evidence="1">Membrane</location>
        <topology evidence="1">Multi-pass membrane protein</topology>
    </subcellularLocation>
</comment>
<dbReference type="InterPro" id="IPR049326">
    <property type="entry name" value="Rhodopsin_dom_fungi"/>
</dbReference>
<evidence type="ECO:0000256" key="2">
    <source>
        <dbReference type="ARBA" id="ARBA00022692"/>
    </source>
</evidence>
<reference evidence="8" key="1">
    <citation type="journal article" date="2020" name="Stud. Mycol.">
        <title>101 Dothideomycetes genomes: a test case for predicting lifestyles and emergence of pathogens.</title>
        <authorList>
            <person name="Haridas S."/>
            <person name="Albert R."/>
            <person name="Binder M."/>
            <person name="Bloem J."/>
            <person name="Labutti K."/>
            <person name="Salamov A."/>
            <person name="Andreopoulos B."/>
            <person name="Baker S."/>
            <person name="Barry K."/>
            <person name="Bills G."/>
            <person name="Bluhm B."/>
            <person name="Cannon C."/>
            <person name="Castanera R."/>
            <person name="Culley D."/>
            <person name="Daum C."/>
            <person name="Ezra D."/>
            <person name="Gonzalez J."/>
            <person name="Henrissat B."/>
            <person name="Kuo A."/>
            <person name="Liang C."/>
            <person name="Lipzen A."/>
            <person name="Lutzoni F."/>
            <person name="Magnuson J."/>
            <person name="Mondo S."/>
            <person name="Nolan M."/>
            <person name="Ohm R."/>
            <person name="Pangilinan J."/>
            <person name="Park H.-J."/>
            <person name="Ramirez L."/>
            <person name="Alfaro M."/>
            <person name="Sun H."/>
            <person name="Tritt A."/>
            <person name="Yoshinaga Y."/>
            <person name="Zwiers L.-H."/>
            <person name="Turgeon B."/>
            <person name="Goodwin S."/>
            <person name="Spatafora J."/>
            <person name="Crous P."/>
            <person name="Grigoriev I."/>
        </authorList>
    </citation>
    <scope>NUCLEOTIDE SEQUENCE</scope>
    <source>
        <strain evidence="8">CBS 107.79</strain>
    </source>
</reference>
<dbReference type="AlphaFoldDB" id="A0A6A5UYE9"/>
<evidence type="ECO:0000256" key="1">
    <source>
        <dbReference type="ARBA" id="ARBA00004141"/>
    </source>
</evidence>
<sequence>FLGVTTSLCSIVLYLFSARVYNNIKQRRFRWEDYSITLATVLALIEWSLAIAATTQGLRQRSPSLSPKHEIQTHHILFASELLWIPTTALVRIGIAFTLLHFKQARPWRITLSLLIAAQILFCIINLMFQVVQCTPLQYVWNGAPHRDAVCTASNSVLASQYVHAGVGTATDFILAATPLSFVQRRETPILGGMVLISLVFLGLFATASSMLRITLLKAYVHSSNVQQDAVAFTLWSILEVQVTLIAANIASFKA</sequence>
<feature type="non-terminal residue" evidence="8">
    <location>
        <position position="1"/>
    </location>
</feature>
<keyword evidence="4 6" id="KW-0472">Membrane</keyword>
<evidence type="ECO:0000256" key="6">
    <source>
        <dbReference type="SAM" id="Phobius"/>
    </source>
</evidence>
<feature type="transmembrane region" description="Helical" evidence="6">
    <location>
        <begin position="76"/>
        <end position="102"/>
    </location>
</feature>
<dbReference type="OrthoDB" id="3934549at2759"/>
<keyword evidence="9" id="KW-1185">Reference proteome</keyword>
<dbReference type="Pfam" id="PF20684">
    <property type="entry name" value="Fung_rhodopsin"/>
    <property type="match status" value="1"/>
</dbReference>
<dbReference type="PANTHER" id="PTHR33048">
    <property type="entry name" value="PTH11-LIKE INTEGRAL MEMBRANE PROTEIN (AFU_ORTHOLOGUE AFUA_5G11245)"/>
    <property type="match status" value="1"/>
</dbReference>
<dbReference type="EMBL" id="ML976706">
    <property type="protein sequence ID" value="KAF1969774.1"/>
    <property type="molecule type" value="Genomic_DNA"/>
</dbReference>
<evidence type="ECO:0000256" key="4">
    <source>
        <dbReference type="ARBA" id="ARBA00023136"/>
    </source>
</evidence>
<name>A0A6A5UYE9_9PLEO</name>
<feature type="transmembrane region" description="Helical" evidence="6">
    <location>
        <begin position="34"/>
        <end position="55"/>
    </location>
</feature>
<feature type="non-terminal residue" evidence="8">
    <location>
        <position position="255"/>
    </location>
</feature>
<comment type="similarity">
    <text evidence="5">Belongs to the SAT4 family.</text>
</comment>